<dbReference type="OrthoDB" id="9803735at2"/>
<dbReference type="Gene3D" id="1.10.10.10">
    <property type="entry name" value="Winged helix-like DNA-binding domain superfamily/Winged helix DNA-binding domain"/>
    <property type="match status" value="1"/>
</dbReference>
<dbReference type="GO" id="GO:0000976">
    <property type="term" value="F:transcription cis-regulatory region binding"/>
    <property type="evidence" value="ECO:0007669"/>
    <property type="project" value="TreeGrafter"/>
</dbReference>
<dbReference type="InterPro" id="IPR036388">
    <property type="entry name" value="WH-like_DNA-bd_sf"/>
</dbReference>
<dbReference type="Pfam" id="PF00126">
    <property type="entry name" value="HTH_1"/>
    <property type="match status" value="1"/>
</dbReference>
<dbReference type="SUPFAM" id="SSF53850">
    <property type="entry name" value="Periplasmic binding protein-like II"/>
    <property type="match status" value="1"/>
</dbReference>
<evidence type="ECO:0000259" key="5">
    <source>
        <dbReference type="PROSITE" id="PS50931"/>
    </source>
</evidence>
<dbReference type="SUPFAM" id="SSF46785">
    <property type="entry name" value="Winged helix' DNA-binding domain"/>
    <property type="match status" value="1"/>
</dbReference>
<dbReference type="PROSITE" id="PS50931">
    <property type="entry name" value="HTH_LYSR"/>
    <property type="match status" value="1"/>
</dbReference>
<evidence type="ECO:0000256" key="3">
    <source>
        <dbReference type="ARBA" id="ARBA00023125"/>
    </source>
</evidence>
<dbReference type="CDD" id="cd05466">
    <property type="entry name" value="PBP2_LTTR_substrate"/>
    <property type="match status" value="1"/>
</dbReference>
<dbReference type="InterPro" id="IPR000847">
    <property type="entry name" value="LysR_HTH_N"/>
</dbReference>
<evidence type="ECO:0000256" key="4">
    <source>
        <dbReference type="ARBA" id="ARBA00023163"/>
    </source>
</evidence>
<keyword evidence="7" id="KW-1185">Reference proteome</keyword>
<keyword evidence="4" id="KW-0804">Transcription</keyword>
<dbReference type="AlphaFoldDB" id="A0A853H0U5"/>
<dbReference type="PANTHER" id="PTHR30126:SF77">
    <property type="entry name" value="TRANSCRIPTIONAL REGULATORY PROTEIN"/>
    <property type="match status" value="1"/>
</dbReference>
<dbReference type="FunFam" id="1.10.10.10:FF:000001">
    <property type="entry name" value="LysR family transcriptional regulator"/>
    <property type="match status" value="1"/>
</dbReference>
<dbReference type="Proteomes" id="UP000554144">
    <property type="component" value="Unassembled WGS sequence"/>
</dbReference>
<dbReference type="Gene3D" id="3.40.190.10">
    <property type="entry name" value="Periplasmic binding protein-like II"/>
    <property type="match status" value="2"/>
</dbReference>
<evidence type="ECO:0000313" key="7">
    <source>
        <dbReference type="Proteomes" id="UP000554144"/>
    </source>
</evidence>
<proteinExistence type="inferred from homology"/>
<dbReference type="InterPro" id="IPR005119">
    <property type="entry name" value="LysR_subst-bd"/>
</dbReference>
<dbReference type="InterPro" id="IPR036390">
    <property type="entry name" value="WH_DNA-bd_sf"/>
</dbReference>
<keyword evidence="3" id="KW-0238">DNA-binding</keyword>
<accession>A0A853H0U5</accession>
<reference evidence="6 7" key="1">
    <citation type="submission" date="2020-07" db="EMBL/GenBank/DDBJ databases">
        <title>Taxonomic revisions and descriptions of new bacterial species based on genomic comparisons in the high-G+C-content subgroup of the family Alcaligenaceae.</title>
        <authorList>
            <person name="Szabo A."/>
            <person name="Felfoldi T."/>
        </authorList>
    </citation>
    <scope>NUCLEOTIDE SEQUENCE [LARGE SCALE GENOMIC DNA]</scope>
    <source>
        <strain evidence="6 7">DSM 25667</strain>
    </source>
</reference>
<feature type="domain" description="HTH lysR-type" evidence="5">
    <location>
        <begin position="2"/>
        <end position="59"/>
    </location>
</feature>
<sequence length="298" mass="32927">MIDFKQIDAFVWVAELGSFRAAAEKLNTTQPAISQRIAALESTMTVRLFERGARGIKLTEKGQELLSHAQRMLELRNEMHHVAQSPNAVRGTLRLGTSETLVQTWLHDLIDALHQKYPALVVEIHVDTTHVLRGLLASHQIDLAMLLGPTQEPKELHLHLCDYDLAWVASPMLKLHGRRVSITELGRYPVITYPSVSQPYHAVKNSLLEAGIKAPRIYGSASMSTIVQMTLRGIGPSVIAPAVITQELAQGKLHLLNVAKTPPPLSFYACWIDTPDSHTLRTVARLAQRIAKASAGQT</sequence>
<evidence type="ECO:0000256" key="1">
    <source>
        <dbReference type="ARBA" id="ARBA00009437"/>
    </source>
</evidence>
<keyword evidence="2" id="KW-0805">Transcription regulation</keyword>
<dbReference type="RefSeq" id="WP_130037799.1">
    <property type="nucleotide sequence ID" value="NZ_JACCEV010000001.1"/>
</dbReference>
<name>A0A853H0U5_9BURK</name>
<dbReference type="PANTHER" id="PTHR30126">
    <property type="entry name" value="HTH-TYPE TRANSCRIPTIONAL REGULATOR"/>
    <property type="match status" value="1"/>
</dbReference>
<comment type="similarity">
    <text evidence="1">Belongs to the LysR transcriptional regulatory family.</text>
</comment>
<dbReference type="Pfam" id="PF03466">
    <property type="entry name" value="LysR_substrate"/>
    <property type="match status" value="1"/>
</dbReference>
<evidence type="ECO:0000313" key="6">
    <source>
        <dbReference type="EMBL" id="NYT84875.1"/>
    </source>
</evidence>
<organism evidence="6 7">
    <name type="scientific">Pollutimonas harenae</name>
    <dbReference type="NCBI Taxonomy" id="657015"/>
    <lineage>
        <taxon>Bacteria</taxon>
        <taxon>Pseudomonadati</taxon>
        <taxon>Pseudomonadota</taxon>
        <taxon>Betaproteobacteria</taxon>
        <taxon>Burkholderiales</taxon>
        <taxon>Alcaligenaceae</taxon>
        <taxon>Pollutimonas</taxon>
    </lineage>
</organism>
<comment type="caution">
    <text evidence="6">The sequence shown here is derived from an EMBL/GenBank/DDBJ whole genome shotgun (WGS) entry which is preliminary data.</text>
</comment>
<dbReference type="GO" id="GO:0003700">
    <property type="term" value="F:DNA-binding transcription factor activity"/>
    <property type="evidence" value="ECO:0007669"/>
    <property type="project" value="InterPro"/>
</dbReference>
<evidence type="ECO:0000256" key="2">
    <source>
        <dbReference type="ARBA" id="ARBA00023015"/>
    </source>
</evidence>
<gene>
    <name evidence="6" type="ORF">H0A62_04590</name>
</gene>
<protein>
    <submittedName>
        <fullName evidence="6">LysR family transcriptional regulator</fullName>
    </submittedName>
</protein>
<dbReference type="EMBL" id="JACCEV010000001">
    <property type="protein sequence ID" value="NYT84875.1"/>
    <property type="molecule type" value="Genomic_DNA"/>
</dbReference>
<dbReference type="PRINTS" id="PR00039">
    <property type="entry name" value="HTHLYSR"/>
</dbReference>